<dbReference type="OrthoDB" id="342132at2157"/>
<keyword evidence="1" id="KW-0472">Membrane</keyword>
<feature type="transmembrane region" description="Helical" evidence="1">
    <location>
        <begin position="138"/>
        <end position="161"/>
    </location>
</feature>
<feature type="transmembrane region" description="Helical" evidence="1">
    <location>
        <begin position="98"/>
        <end position="118"/>
    </location>
</feature>
<keyword evidence="1" id="KW-1133">Transmembrane helix</keyword>
<dbReference type="AlphaFoldDB" id="A0A7D5KFR6"/>
<proteinExistence type="predicted"/>
<name>A0A7D5KFR6_9EURY</name>
<feature type="transmembrane region" description="Helical" evidence="1">
    <location>
        <begin position="67"/>
        <end position="86"/>
    </location>
</feature>
<organism evidence="2 3">
    <name type="scientific">Halorarum halophilum</name>
    <dbReference type="NCBI Taxonomy" id="2743090"/>
    <lineage>
        <taxon>Archaea</taxon>
        <taxon>Methanobacteriati</taxon>
        <taxon>Methanobacteriota</taxon>
        <taxon>Stenosarchaea group</taxon>
        <taxon>Halobacteria</taxon>
        <taxon>Halobacteriales</taxon>
        <taxon>Haloferacaceae</taxon>
        <taxon>Halorarum</taxon>
    </lineage>
</organism>
<dbReference type="GeneID" id="56029094"/>
<evidence type="ECO:0000256" key="1">
    <source>
        <dbReference type="SAM" id="Phobius"/>
    </source>
</evidence>
<accession>A0A7D5KFR6</accession>
<protein>
    <submittedName>
        <fullName evidence="2">Uncharacterized protein</fullName>
    </submittedName>
</protein>
<dbReference type="RefSeq" id="WP_179169371.1">
    <property type="nucleotide sequence ID" value="NZ_CP058529.1"/>
</dbReference>
<keyword evidence="3" id="KW-1185">Reference proteome</keyword>
<evidence type="ECO:0000313" key="3">
    <source>
        <dbReference type="Proteomes" id="UP000509750"/>
    </source>
</evidence>
<evidence type="ECO:0000313" key="2">
    <source>
        <dbReference type="EMBL" id="QLG27796.1"/>
    </source>
</evidence>
<dbReference type="KEGG" id="halg:HUG10_09635"/>
<keyword evidence="1" id="KW-0812">Transmembrane</keyword>
<feature type="transmembrane region" description="Helical" evidence="1">
    <location>
        <begin position="12"/>
        <end position="31"/>
    </location>
</feature>
<feature type="transmembrane region" description="Helical" evidence="1">
    <location>
        <begin position="40"/>
        <end position="61"/>
    </location>
</feature>
<gene>
    <name evidence="2" type="ORF">HUG10_09635</name>
</gene>
<sequence>MSGVATANVYGLFFLAASAAVVLLALTTYVVGRQIGHERAVVAMFGLVGAFTLVGGVGGLGPDGARVPVLLGVAFLYVPLVVGGAVARGVTARGWREVCRTLLGGWMAALVLALVTQAAGASLDAVISWSPGLFGVDWYLGFLAYMGIVGLVAGGATVALLSRSLRETSVSAA</sequence>
<dbReference type="Proteomes" id="UP000509750">
    <property type="component" value="Chromosome"/>
</dbReference>
<dbReference type="EMBL" id="CP058529">
    <property type="protein sequence ID" value="QLG27796.1"/>
    <property type="molecule type" value="Genomic_DNA"/>
</dbReference>
<reference evidence="2 3" key="1">
    <citation type="submission" date="2020-07" db="EMBL/GenBank/DDBJ databases">
        <title>Gai3-2, isolated from salt lake.</title>
        <authorList>
            <person name="Cui H."/>
            <person name="Shi X."/>
        </authorList>
    </citation>
    <scope>NUCLEOTIDE SEQUENCE [LARGE SCALE GENOMIC DNA]</scope>
    <source>
        <strain evidence="2 3">Gai3-2</strain>
    </source>
</reference>